<dbReference type="RefSeq" id="WP_154555867.1">
    <property type="nucleotide sequence ID" value="NZ_VUMR01000018.1"/>
</dbReference>
<dbReference type="AlphaFoldDB" id="A0A6N7VGQ9"/>
<comment type="caution">
    <text evidence="2">The sequence shown here is derived from an EMBL/GenBank/DDBJ whole genome shotgun (WGS) entry which is preliminary data.</text>
</comment>
<proteinExistence type="predicted"/>
<dbReference type="GeneID" id="93158600"/>
<dbReference type="Pfam" id="PF01844">
    <property type="entry name" value="HNH"/>
    <property type="match status" value="1"/>
</dbReference>
<gene>
    <name evidence="2" type="ORF">FYJ55_04765</name>
</gene>
<sequence>MEKFYVGITDKDWMNNLVHNKENLNGFINFWTPGTQEFKVLKNGDLFLFKLHSKKDKGEYGEIVGGAYFSRYCKLTFSEAWNRYGIGNGVKSEEEMKKKITSYRSKNNIKMDDEIGCIILENPFFFPKEEWIKSPEDWSKSIVKGKKYELSTAAGKELYQEVKSRLDFMNKRQRILFCNIAYMNHYDIVNFDEKPINGGKYVDKTGDAEEKFNFHKCEDGIIRGFVETNHIGGYSDNMNSPKQLRIENIDSSFKNKEWIDNVLVVLCAKSPTINSTVIIGWYKNAKVYRNRCAYNHRVFNIEVAYQNATLLRTAQRKFKIPRARDNSHNIGFGQSNVWFANKSKDADFVKQTLKYIDSQNCINTAIEIKKCNEFQDEQLNKSINNSSIVISRPFEYSNNKIIKPNASYTTKGVKYYKRDRLKAQNALNHADYKCEINDKHFTFLRKSDSLPYTEAHHLIPMAYQDDFQYSLDVEENIVSLCSNCHNEIHYGINAKNLLIKLYYQRIELLKAKGLDISLDKLLEYYNL</sequence>
<evidence type="ECO:0000313" key="2">
    <source>
        <dbReference type="EMBL" id="MSS56218.1"/>
    </source>
</evidence>
<dbReference type="CDD" id="cd00085">
    <property type="entry name" value="HNHc"/>
    <property type="match status" value="1"/>
</dbReference>
<keyword evidence="3" id="KW-1185">Reference proteome</keyword>
<accession>A0A6N7VGQ9</accession>
<evidence type="ECO:0000313" key="3">
    <source>
        <dbReference type="Proteomes" id="UP000434241"/>
    </source>
</evidence>
<dbReference type="InterPro" id="IPR003615">
    <property type="entry name" value="HNH_nuc"/>
</dbReference>
<dbReference type="GO" id="GO:0003676">
    <property type="term" value="F:nucleic acid binding"/>
    <property type="evidence" value="ECO:0007669"/>
    <property type="project" value="InterPro"/>
</dbReference>
<dbReference type="EMBL" id="VUMR01000018">
    <property type="protein sequence ID" value="MSS56218.1"/>
    <property type="molecule type" value="Genomic_DNA"/>
</dbReference>
<organism evidence="2 3">
    <name type="scientific">Holdemanella porci</name>
    <dbReference type="NCBI Taxonomy" id="2652276"/>
    <lineage>
        <taxon>Bacteria</taxon>
        <taxon>Bacillati</taxon>
        <taxon>Bacillota</taxon>
        <taxon>Erysipelotrichia</taxon>
        <taxon>Erysipelotrichales</taxon>
        <taxon>Erysipelotrichaceae</taxon>
        <taxon>Holdemanella</taxon>
    </lineage>
</organism>
<reference evidence="2 3" key="1">
    <citation type="submission" date="2019-08" db="EMBL/GenBank/DDBJ databases">
        <title>In-depth cultivation of the pig gut microbiome towards novel bacterial diversity and tailored functional studies.</title>
        <authorList>
            <person name="Wylensek D."/>
            <person name="Hitch T.C.A."/>
            <person name="Clavel T."/>
        </authorList>
    </citation>
    <scope>NUCLEOTIDE SEQUENCE [LARGE SCALE GENOMIC DNA]</scope>
    <source>
        <strain evidence="2 3">LKV-472-APC-3</strain>
    </source>
</reference>
<protein>
    <recommendedName>
        <fullName evidence="1">HNH domain-containing protein</fullName>
    </recommendedName>
</protein>
<dbReference type="Proteomes" id="UP000434241">
    <property type="component" value="Unassembled WGS sequence"/>
</dbReference>
<dbReference type="GO" id="GO:0008270">
    <property type="term" value="F:zinc ion binding"/>
    <property type="evidence" value="ECO:0007669"/>
    <property type="project" value="InterPro"/>
</dbReference>
<dbReference type="InterPro" id="IPR002711">
    <property type="entry name" value="HNH"/>
</dbReference>
<dbReference type="GO" id="GO:0004519">
    <property type="term" value="F:endonuclease activity"/>
    <property type="evidence" value="ECO:0007669"/>
    <property type="project" value="InterPro"/>
</dbReference>
<name>A0A6N7VGQ9_9FIRM</name>
<feature type="domain" description="HNH" evidence="1">
    <location>
        <begin position="451"/>
        <end position="489"/>
    </location>
</feature>
<evidence type="ECO:0000259" key="1">
    <source>
        <dbReference type="Pfam" id="PF01844"/>
    </source>
</evidence>